<organism evidence="1">
    <name type="scientific">gut metagenome</name>
    <dbReference type="NCBI Taxonomy" id="749906"/>
    <lineage>
        <taxon>unclassified sequences</taxon>
        <taxon>metagenomes</taxon>
        <taxon>organismal metagenomes</taxon>
    </lineage>
</organism>
<comment type="caution">
    <text evidence="1">The sequence shown here is derived from an EMBL/GenBank/DDBJ whole genome shotgun (WGS) entry which is preliminary data.</text>
</comment>
<gene>
    <name evidence="1" type="ORF">EVA_11340</name>
</gene>
<sequence length="99" mass="11607">MHPKSKSIVETAFIDKRLVLHLALLCIASYRDTTENERQPYDSIYNILLHFNFINFKTEPRHKYCVKVKKHPASAKLPPFIFQRISSKQKKNGSRPSSY</sequence>
<proteinExistence type="predicted"/>
<dbReference type="AlphaFoldDB" id="J9G016"/>
<accession>J9G016</accession>
<name>J9G016_9ZZZZ</name>
<reference evidence="1" key="1">
    <citation type="journal article" date="2012" name="PLoS ONE">
        <title>Gene sets for utilization of primary and secondary nutrition supplies in the distal gut of endangered iberian lynx.</title>
        <authorList>
            <person name="Alcaide M."/>
            <person name="Messina E."/>
            <person name="Richter M."/>
            <person name="Bargiela R."/>
            <person name="Peplies J."/>
            <person name="Huws S.A."/>
            <person name="Newbold C.J."/>
            <person name="Golyshin P.N."/>
            <person name="Simon M.A."/>
            <person name="Lopez G."/>
            <person name="Yakimov M.M."/>
            <person name="Ferrer M."/>
        </authorList>
    </citation>
    <scope>NUCLEOTIDE SEQUENCE</scope>
</reference>
<dbReference type="EMBL" id="AMCI01003319">
    <property type="protein sequence ID" value="EJX00552.1"/>
    <property type="molecule type" value="Genomic_DNA"/>
</dbReference>
<evidence type="ECO:0000313" key="1">
    <source>
        <dbReference type="EMBL" id="EJX00552.1"/>
    </source>
</evidence>
<protein>
    <submittedName>
        <fullName evidence="1">Uncharacterized protein</fullName>
    </submittedName>
</protein>